<gene>
    <name evidence="3" type="ORF">FB466_0467</name>
</gene>
<keyword evidence="2" id="KW-0812">Transmembrane</keyword>
<protein>
    <recommendedName>
        <fullName evidence="5">Glycerophosphoryl diester phosphodiesterase family protein</fullName>
    </recommendedName>
</protein>
<proteinExistence type="predicted"/>
<feature type="transmembrane region" description="Helical" evidence="2">
    <location>
        <begin position="171"/>
        <end position="204"/>
    </location>
</feature>
<feature type="transmembrane region" description="Helical" evidence="2">
    <location>
        <begin position="316"/>
        <end position="345"/>
    </location>
</feature>
<evidence type="ECO:0000313" key="3">
    <source>
        <dbReference type="EMBL" id="TQM65658.1"/>
    </source>
</evidence>
<feature type="transmembrane region" description="Helical" evidence="2">
    <location>
        <begin position="271"/>
        <end position="296"/>
    </location>
</feature>
<keyword evidence="2" id="KW-1133">Transmembrane helix</keyword>
<dbReference type="OrthoDB" id="121140at2"/>
<sequence>MDNNREWTAPDSSGQGPGYGQPSYGQPGYGQPGYPQVPGWSPAPQPGLIPLRPLGFGTLIGVPFQVFRRNPRPTLGAALLLQTGIALLSSTIMGLLLWYFVNRYMSAMSSDQEAILAGGIATGIAVVLLQAAIQLVTASLMQGIISAEVAQATIGRKRTFRQLWQLVAPRFGTLLLWSLLTSVATLLSVGVALSPTILLIVAAVDGNAGFGWGVVAVLLTIALLLGAGVVYAWVSTKLAIVPATIVLEKASLGVAITRSWRLTSGAFWRTFGVIVLFSVIITTAASIITVPLGLVYQLFSAFSMADPSGTQAMTALIIYYIASLVLNLILSAITTVATSACYSLIYIDRRIRAKGLDVDLVRYTEYHASDTDASPLDNPFLPRPTSFGPQ</sequence>
<keyword evidence="2" id="KW-0472">Membrane</keyword>
<feature type="transmembrane region" description="Helical" evidence="2">
    <location>
        <begin position="79"/>
        <end position="100"/>
    </location>
</feature>
<dbReference type="Proteomes" id="UP000318331">
    <property type="component" value="Unassembled WGS sequence"/>
</dbReference>
<accession>A0A543I4Y6</accession>
<organism evidence="3 4">
    <name type="scientific">Klugiella xanthotipulae</name>
    <dbReference type="NCBI Taxonomy" id="244735"/>
    <lineage>
        <taxon>Bacteria</taxon>
        <taxon>Bacillati</taxon>
        <taxon>Actinomycetota</taxon>
        <taxon>Actinomycetes</taxon>
        <taxon>Micrococcales</taxon>
        <taxon>Microbacteriaceae</taxon>
        <taxon>Klugiella</taxon>
    </lineage>
</organism>
<evidence type="ECO:0000313" key="4">
    <source>
        <dbReference type="Proteomes" id="UP000318331"/>
    </source>
</evidence>
<evidence type="ECO:0008006" key="5">
    <source>
        <dbReference type="Google" id="ProtNLM"/>
    </source>
</evidence>
<name>A0A543I4Y6_9MICO</name>
<dbReference type="EMBL" id="VFPN01000001">
    <property type="protein sequence ID" value="TQM65658.1"/>
    <property type="molecule type" value="Genomic_DNA"/>
</dbReference>
<evidence type="ECO:0000256" key="1">
    <source>
        <dbReference type="SAM" id="MobiDB-lite"/>
    </source>
</evidence>
<feature type="transmembrane region" description="Helical" evidence="2">
    <location>
        <begin position="120"/>
        <end position="150"/>
    </location>
</feature>
<feature type="region of interest" description="Disordered" evidence="1">
    <location>
        <begin position="1"/>
        <end position="37"/>
    </location>
</feature>
<keyword evidence="4" id="KW-1185">Reference proteome</keyword>
<evidence type="ECO:0000256" key="2">
    <source>
        <dbReference type="SAM" id="Phobius"/>
    </source>
</evidence>
<dbReference type="RefSeq" id="WP_141915507.1">
    <property type="nucleotide sequence ID" value="NZ_BAAAYS010000001.1"/>
</dbReference>
<comment type="caution">
    <text evidence="3">The sequence shown here is derived from an EMBL/GenBank/DDBJ whole genome shotgun (WGS) entry which is preliminary data.</text>
</comment>
<dbReference type="AlphaFoldDB" id="A0A543I4Y6"/>
<feature type="transmembrane region" description="Helical" evidence="2">
    <location>
        <begin position="210"/>
        <end position="234"/>
    </location>
</feature>
<reference evidence="3 4" key="1">
    <citation type="submission" date="2019-06" db="EMBL/GenBank/DDBJ databases">
        <title>Sequencing the genomes of 1000 actinobacteria strains.</title>
        <authorList>
            <person name="Klenk H.-P."/>
        </authorList>
    </citation>
    <scope>NUCLEOTIDE SEQUENCE [LARGE SCALE GENOMIC DNA]</scope>
    <source>
        <strain evidence="3 4">DSM 18031</strain>
    </source>
</reference>